<dbReference type="AlphaFoldDB" id="A0A2G2V2E7"/>
<feature type="region of interest" description="Disordered" evidence="6">
    <location>
        <begin position="1"/>
        <end position="45"/>
    </location>
</feature>
<reference evidence="9" key="2">
    <citation type="journal article" date="2017" name="J. Anim. Genet.">
        <title>Multiple reference genome sequences of hot pepper reveal the massive evolution of plant disease resistance genes by retroduplication.</title>
        <authorList>
            <person name="Kim S."/>
            <person name="Park J."/>
            <person name="Yeom S.-I."/>
            <person name="Kim Y.-M."/>
            <person name="Seo E."/>
            <person name="Kim K.-T."/>
            <person name="Kim M.-S."/>
            <person name="Lee J.M."/>
            <person name="Cheong K."/>
            <person name="Shin H.-S."/>
            <person name="Kim S.-B."/>
            <person name="Han K."/>
            <person name="Lee J."/>
            <person name="Park M."/>
            <person name="Lee H.-A."/>
            <person name="Lee H.-Y."/>
            <person name="Lee Y."/>
            <person name="Oh S."/>
            <person name="Lee J.H."/>
            <person name="Choi E."/>
            <person name="Choi E."/>
            <person name="Lee S.E."/>
            <person name="Jeon J."/>
            <person name="Kim H."/>
            <person name="Choi G."/>
            <person name="Song H."/>
            <person name="Lee J."/>
            <person name="Lee S.-C."/>
            <person name="Kwon J.-K."/>
            <person name="Lee H.-Y."/>
            <person name="Koo N."/>
            <person name="Hong Y."/>
            <person name="Kim R.W."/>
            <person name="Kang W.-H."/>
            <person name="Huh J.H."/>
            <person name="Kang B.-C."/>
            <person name="Yang T.-J."/>
            <person name="Lee Y.-H."/>
            <person name="Bennetzen J.L."/>
            <person name="Choi D."/>
        </authorList>
    </citation>
    <scope>NUCLEOTIDE SEQUENCE [LARGE SCALE GENOMIC DNA]</scope>
    <source>
        <strain evidence="9">cv. PBC81</strain>
    </source>
</reference>
<evidence type="ECO:0000313" key="8">
    <source>
        <dbReference type="EMBL" id="PHT27162.1"/>
    </source>
</evidence>
<evidence type="ECO:0000256" key="2">
    <source>
        <dbReference type="ARBA" id="ARBA00013194"/>
    </source>
</evidence>
<evidence type="ECO:0000259" key="7">
    <source>
        <dbReference type="PROSITE" id="PS50059"/>
    </source>
</evidence>
<evidence type="ECO:0000256" key="1">
    <source>
        <dbReference type="ARBA" id="ARBA00000971"/>
    </source>
</evidence>
<dbReference type="Proteomes" id="UP000224567">
    <property type="component" value="Unassembled WGS sequence"/>
</dbReference>
<dbReference type="PROSITE" id="PS50059">
    <property type="entry name" value="FKBP_PPIASE"/>
    <property type="match status" value="1"/>
</dbReference>
<evidence type="ECO:0000256" key="4">
    <source>
        <dbReference type="ARBA" id="ARBA00023235"/>
    </source>
</evidence>
<keyword evidence="4 5" id="KW-0413">Isomerase</keyword>
<gene>
    <name evidence="8" type="ORF">CQW23_33225</name>
</gene>
<dbReference type="OrthoDB" id="1294542at2759"/>
<accession>A0A2G2V2E7</accession>
<evidence type="ECO:0000313" key="9">
    <source>
        <dbReference type="Proteomes" id="UP000224567"/>
    </source>
</evidence>
<proteinExistence type="predicted"/>
<dbReference type="STRING" id="33114.A0A2G2V2E7"/>
<keyword evidence="9" id="KW-1185">Reference proteome</keyword>
<protein>
    <recommendedName>
        <fullName evidence="2 5">peptidylprolyl isomerase</fullName>
        <ecNumber evidence="2 5">5.2.1.8</ecNumber>
    </recommendedName>
</protein>
<keyword evidence="3 5" id="KW-0697">Rotamase</keyword>
<feature type="compositionally biased region" description="Acidic residues" evidence="6">
    <location>
        <begin position="30"/>
        <end position="40"/>
    </location>
</feature>
<evidence type="ECO:0000256" key="3">
    <source>
        <dbReference type="ARBA" id="ARBA00023110"/>
    </source>
</evidence>
<sequence length="407" mass="45550">MGEPEKVNEVGGRGRKRESNEDEGIIKEEESSEYCSDESSDFSIGYDSDDPAFEILEGKPDGKIWKQYYKEWEESEGFDISVHPGTSFMAGIQQVHDYLSDPKIKEEYAELCKLSIVDFNSKNEGDNKRFVFEEIVNVNESYAAPAGTWLKKILSNEGKLRTYVGSTILYQVAVRYTGKLMENDKIFYNNMGEGGEPFEFRLAAGQAIKGFEIGVGGMRVGDKRRITIPPDLGYGDQGHGGVIPPDSWLVLFLDLATYKKTRGSVAKIKIQIDLTQKRPQHVWMGYDEDDNGEGVPDYCNYCKHQGYGDQGHGGVIPPDSWLVCVDHALSLRVMVRFRSESSNSIKFEDVAEDVDKDGSTDDAFSMYPPSPIPNNGDNFPNALLPGLCPPFNPKELRIFTFISVLGF</sequence>
<dbReference type="InterPro" id="IPR001179">
    <property type="entry name" value="PPIase_FKBP_dom"/>
</dbReference>
<dbReference type="PANTHER" id="PTHR43811">
    <property type="entry name" value="FKBP-TYPE PEPTIDYL-PROLYL CIS-TRANS ISOMERASE FKPA"/>
    <property type="match status" value="1"/>
</dbReference>
<feature type="domain" description="PPIase FKBP-type" evidence="7">
    <location>
        <begin position="169"/>
        <end position="259"/>
    </location>
</feature>
<dbReference type="PANTHER" id="PTHR43811:SF40">
    <property type="entry name" value="PEPTIDYLPROLYL ISOMERASE"/>
    <property type="match status" value="1"/>
</dbReference>
<dbReference type="Gene3D" id="3.10.50.40">
    <property type="match status" value="1"/>
</dbReference>
<name>A0A2G2V2E7_CAPBA</name>
<evidence type="ECO:0000256" key="6">
    <source>
        <dbReference type="SAM" id="MobiDB-lite"/>
    </source>
</evidence>
<comment type="catalytic activity">
    <reaction evidence="1 5">
        <text>[protein]-peptidylproline (omega=180) = [protein]-peptidylproline (omega=0)</text>
        <dbReference type="Rhea" id="RHEA:16237"/>
        <dbReference type="Rhea" id="RHEA-COMP:10747"/>
        <dbReference type="Rhea" id="RHEA-COMP:10748"/>
        <dbReference type="ChEBI" id="CHEBI:83833"/>
        <dbReference type="ChEBI" id="CHEBI:83834"/>
        <dbReference type="EC" id="5.2.1.8"/>
    </reaction>
</comment>
<comment type="caution">
    <text evidence="8">The sequence shown here is derived from an EMBL/GenBank/DDBJ whole genome shotgun (WGS) entry which is preliminary data.</text>
</comment>
<dbReference type="InterPro" id="IPR046357">
    <property type="entry name" value="PPIase_dom_sf"/>
</dbReference>
<dbReference type="GO" id="GO:0003755">
    <property type="term" value="F:peptidyl-prolyl cis-trans isomerase activity"/>
    <property type="evidence" value="ECO:0007669"/>
    <property type="project" value="UniProtKB-KW"/>
</dbReference>
<dbReference type="EC" id="5.2.1.8" evidence="2 5"/>
<dbReference type="Pfam" id="PF00254">
    <property type="entry name" value="FKBP_C"/>
    <property type="match status" value="1"/>
</dbReference>
<reference evidence="8 9" key="1">
    <citation type="journal article" date="2017" name="Genome Biol.">
        <title>New reference genome sequences of hot pepper reveal the massive evolution of plant disease-resistance genes by retroduplication.</title>
        <authorList>
            <person name="Kim S."/>
            <person name="Park J."/>
            <person name="Yeom S.I."/>
            <person name="Kim Y.M."/>
            <person name="Seo E."/>
            <person name="Kim K.T."/>
            <person name="Kim M.S."/>
            <person name="Lee J.M."/>
            <person name="Cheong K."/>
            <person name="Shin H.S."/>
            <person name="Kim S.B."/>
            <person name="Han K."/>
            <person name="Lee J."/>
            <person name="Park M."/>
            <person name="Lee H.A."/>
            <person name="Lee H.Y."/>
            <person name="Lee Y."/>
            <person name="Oh S."/>
            <person name="Lee J.H."/>
            <person name="Choi E."/>
            <person name="Choi E."/>
            <person name="Lee S.E."/>
            <person name="Jeon J."/>
            <person name="Kim H."/>
            <person name="Choi G."/>
            <person name="Song H."/>
            <person name="Lee J."/>
            <person name="Lee S.C."/>
            <person name="Kwon J.K."/>
            <person name="Lee H.Y."/>
            <person name="Koo N."/>
            <person name="Hong Y."/>
            <person name="Kim R.W."/>
            <person name="Kang W.H."/>
            <person name="Huh J.H."/>
            <person name="Kang B.C."/>
            <person name="Yang T.J."/>
            <person name="Lee Y.H."/>
            <person name="Bennetzen J.L."/>
            <person name="Choi D."/>
        </authorList>
    </citation>
    <scope>NUCLEOTIDE SEQUENCE [LARGE SCALE GENOMIC DNA]</scope>
    <source>
        <strain evidence="9">cv. PBC81</strain>
    </source>
</reference>
<evidence type="ECO:0000256" key="5">
    <source>
        <dbReference type="PROSITE-ProRule" id="PRU00277"/>
    </source>
</evidence>
<dbReference type="EMBL" id="MLFT02000521">
    <property type="protein sequence ID" value="PHT27162.1"/>
    <property type="molecule type" value="Genomic_DNA"/>
</dbReference>
<organism evidence="8 9">
    <name type="scientific">Capsicum baccatum</name>
    <name type="common">Peruvian pepper</name>
    <dbReference type="NCBI Taxonomy" id="33114"/>
    <lineage>
        <taxon>Eukaryota</taxon>
        <taxon>Viridiplantae</taxon>
        <taxon>Streptophyta</taxon>
        <taxon>Embryophyta</taxon>
        <taxon>Tracheophyta</taxon>
        <taxon>Spermatophyta</taxon>
        <taxon>Magnoliopsida</taxon>
        <taxon>eudicotyledons</taxon>
        <taxon>Gunneridae</taxon>
        <taxon>Pentapetalae</taxon>
        <taxon>asterids</taxon>
        <taxon>lamiids</taxon>
        <taxon>Solanales</taxon>
        <taxon>Solanaceae</taxon>
        <taxon>Solanoideae</taxon>
        <taxon>Capsiceae</taxon>
        <taxon>Capsicum</taxon>
    </lineage>
</organism>
<dbReference type="SUPFAM" id="SSF54534">
    <property type="entry name" value="FKBP-like"/>
    <property type="match status" value="1"/>
</dbReference>